<keyword evidence="1" id="KW-0812">Transmembrane</keyword>
<feature type="transmembrane region" description="Helical" evidence="1">
    <location>
        <begin position="232"/>
        <end position="250"/>
    </location>
</feature>
<feature type="transmembrane region" description="Helical" evidence="1">
    <location>
        <begin position="164"/>
        <end position="181"/>
    </location>
</feature>
<name>A0AAJ2MLQ6_9LACT</name>
<feature type="transmembrane region" description="Helical" evidence="1">
    <location>
        <begin position="308"/>
        <end position="333"/>
    </location>
</feature>
<feature type="transmembrane region" description="Helical" evidence="1">
    <location>
        <begin position="134"/>
        <end position="157"/>
    </location>
</feature>
<feature type="transmembrane region" description="Helical" evidence="1">
    <location>
        <begin position="187"/>
        <end position="205"/>
    </location>
</feature>
<dbReference type="InterPro" id="IPR018674">
    <property type="entry name" value="DUF2142_membrane"/>
</dbReference>
<dbReference type="RefSeq" id="WP_311842936.1">
    <property type="nucleotide sequence ID" value="NZ_JARPXR010000006.1"/>
</dbReference>
<feature type="transmembrane region" description="Helical" evidence="1">
    <location>
        <begin position="339"/>
        <end position="357"/>
    </location>
</feature>
<feature type="transmembrane region" description="Helical" evidence="1">
    <location>
        <begin position="18"/>
        <end position="37"/>
    </location>
</feature>
<feature type="transmembrane region" description="Helical" evidence="1">
    <location>
        <begin position="278"/>
        <end position="296"/>
    </location>
</feature>
<keyword evidence="1" id="KW-0472">Membrane</keyword>
<dbReference type="Proteomes" id="UP001262817">
    <property type="component" value="Unassembled WGS sequence"/>
</dbReference>
<feature type="transmembrane region" description="Helical" evidence="1">
    <location>
        <begin position="364"/>
        <end position="387"/>
    </location>
</feature>
<accession>A0AAJ2MLQ6</accession>
<reference evidence="2" key="1">
    <citation type="submission" date="2023-03" db="EMBL/GenBank/DDBJ databases">
        <authorList>
            <person name="Shen W."/>
            <person name="Cai J."/>
        </authorList>
    </citation>
    <scope>NUCLEOTIDE SEQUENCE</scope>
    <source>
        <strain evidence="2">P86-2</strain>
    </source>
</reference>
<comment type="caution">
    <text evidence="2">The sequence shown here is derived from an EMBL/GenBank/DDBJ whole genome shotgun (WGS) entry which is preliminary data.</text>
</comment>
<protein>
    <submittedName>
        <fullName evidence="2">DUF2142 domain-containing protein</fullName>
    </submittedName>
</protein>
<dbReference type="Pfam" id="PF09913">
    <property type="entry name" value="DUF2142"/>
    <property type="match status" value="1"/>
</dbReference>
<evidence type="ECO:0000313" key="3">
    <source>
        <dbReference type="Proteomes" id="UP001262817"/>
    </source>
</evidence>
<feature type="transmembrane region" description="Helical" evidence="1">
    <location>
        <begin position="438"/>
        <end position="465"/>
    </location>
</feature>
<evidence type="ECO:0000256" key="1">
    <source>
        <dbReference type="SAM" id="Phobius"/>
    </source>
</evidence>
<evidence type="ECO:0000313" key="2">
    <source>
        <dbReference type="EMBL" id="MDT2583724.1"/>
    </source>
</evidence>
<organism evidence="2 3">
    <name type="scientific">Lactococcus petauri</name>
    <dbReference type="NCBI Taxonomy" id="1940789"/>
    <lineage>
        <taxon>Bacteria</taxon>
        <taxon>Bacillati</taxon>
        <taxon>Bacillota</taxon>
        <taxon>Bacilli</taxon>
        <taxon>Lactobacillales</taxon>
        <taxon>Streptococcaceae</taxon>
        <taxon>Lactococcus</taxon>
    </lineage>
</organism>
<dbReference type="AlphaFoldDB" id="A0AAJ2MLQ6"/>
<gene>
    <name evidence="2" type="ORF">P7D17_06310</name>
</gene>
<dbReference type="EMBL" id="JARPXR010000006">
    <property type="protein sequence ID" value="MDT2583724.1"/>
    <property type="molecule type" value="Genomic_DNA"/>
</dbReference>
<proteinExistence type="predicted"/>
<sequence>MKKIFSTEETIEKHLHKIYLVLALFIGTMLSLAMPLFNEPDGQYHYTVSTNMVGLSNDLSAYGEPNIGSGMFRQVPNYQSGTFFEKYFKSEIKEMPMEDLPRAAFIPPKTSYNYWGHLLPAIGVKLGHTIYPSIGVMIVIARLLSSFICAILMFLIIKWVKAGKLLFTVVSLSPVITNTFASLSYDATTYILSAFAIAFTINMIVRKQLRLRDVWYLGISIISLTLGAKTNLKLLIFLPTFVMLLIYLVQEKHTSRFGLFIDKIKYQLKRKKWICWKSFMYVGIFILLLLITFLILKPTVAFSLYRITIGYWINISPGLSVSSIFQSLLAAPYANFNHLPYWVSVVWYILLIIVVLVEKRFVESLLISWFAFLVFLGGLVAVFYSFVTQPTISDYVEVHRFLGAVEGVQGRYFTPTLLLLPLVTGNEKFQLRIRPYRLTVIISIAVIIITNIMLVFSTLFGIYFLY</sequence>
<feature type="transmembrane region" description="Helical" evidence="1">
    <location>
        <begin position="407"/>
        <end position="426"/>
    </location>
</feature>
<keyword evidence="1" id="KW-1133">Transmembrane helix</keyword>